<dbReference type="AlphaFoldDB" id="A0A919ST34"/>
<sequence>MAGVSLPGYPADASPPDPDEAGSAGAGAQNPGPADADDAGPELPTSGPPASSSIGIGGVGGERADLQSATSERADPRTATSERVDPQSGTPELADSGPSPATSVASADSATSETVGLEAGISESAASEAAISEPDDADAAAPAPAAPAEPEAAAPAAAAAAAEAVPPAAVTPVTSGAVTPAVAEAATSAAPTPSAAAPSATTSATAGPSTAGPAAAGPSAAGPAAAGPAAAGPAAAGPSAAGPAAAGPSTAGPPAAGPSTAGPPAADPSAGVAGVWGVAPGGVGAGLPESWAAWPGQVGAQGAGEAGPGKRRWWLVAVVVAWGVVLAGGVVWSVRNDPPTVAEQRDIGAALPLVERVTGAVLAAADGPDRTVELGALRFDRGCSLTPVREGVEAFRDVVVRVRDDQAAGVLESIAKGLPAGYGAGVRHNAASTRFALHADAGEFVGVDSEVADTSRAVTVTVSTGCRPLSAGVDYAPAPVVPPLGEVPDAFLDALSALKGERVYSGVEVACPDGRVARTFVADNVKGPADLGRALGDVTGGAVVVRADAGEWAYRVGEVSVVVTEGDGVARVAATISCR</sequence>
<reference evidence="2" key="1">
    <citation type="submission" date="2021-03" db="EMBL/GenBank/DDBJ databases">
        <title>Whole genome shotgun sequence of Actinoplanes consettensis NBRC 14913.</title>
        <authorList>
            <person name="Komaki H."/>
            <person name="Tamura T."/>
        </authorList>
    </citation>
    <scope>NUCLEOTIDE SEQUENCE</scope>
    <source>
        <strain evidence="2">NBRC 14913</strain>
    </source>
</reference>
<evidence type="ECO:0000256" key="1">
    <source>
        <dbReference type="SAM" id="MobiDB-lite"/>
    </source>
</evidence>
<dbReference type="Proteomes" id="UP000680865">
    <property type="component" value="Unassembled WGS sequence"/>
</dbReference>
<keyword evidence="3" id="KW-1185">Reference proteome</keyword>
<comment type="caution">
    <text evidence="2">The sequence shown here is derived from an EMBL/GenBank/DDBJ whole genome shotgun (WGS) entry which is preliminary data.</text>
</comment>
<organism evidence="2 3">
    <name type="scientific">Winogradskya consettensis</name>
    <dbReference type="NCBI Taxonomy" id="113560"/>
    <lineage>
        <taxon>Bacteria</taxon>
        <taxon>Bacillati</taxon>
        <taxon>Actinomycetota</taxon>
        <taxon>Actinomycetes</taxon>
        <taxon>Micromonosporales</taxon>
        <taxon>Micromonosporaceae</taxon>
        <taxon>Winogradskya</taxon>
    </lineage>
</organism>
<feature type="region of interest" description="Disordered" evidence="1">
    <location>
        <begin position="1"/>
        <end position="160"/>
    </location>
</feature>
<feature type="region of interest" description="Disordered" evidence="1">
    <location>
        <begin position="189"/>
        <end position="269"/>
    </location>
</feature>
<gene>
    <name evidence="2" type="ORF">Aco04nite_58270</name>
</gene>
<name>A0A919ST34_9ACTN</name>
<feature type="compositionally biased region" description="Low complexity" evidence="1">
    <location>
        <begin position="98"/>
        <end position="132"/>
    </location>
</feature>
<protein>
    <submittedName>
        <fullName evidence="2">Uncharacterized protein</fullName>
    </submittedName>
</protein>
<dbReference type="EMBL" id="BOQP01000034">
    <property type="protein sequence ID" value="GIM78022.1"/>
    <property type="molecule type" value="Genomic_DNA"/>
</dbReference>
<feature type="compositionally biased region" description="Basic and acidic residues" evidence="1">
    <location>
        <begin position="72"/>
        <end position="85"/>
    </location>
</feature>
<evidence type="ECO:0000313" key="3">
    <source>
        <dbReference type="Proteomes" id="UP000680865"/>
    </source>
</evidence>
<evidence type="ECO:0000313" key="2">
    <source>
        <dbReference type="EMBL" id="GIM78022.1"/>
    </source>
</evidence>
<proteinExistence type="predicted"/>
<accession>A0A919ST34</accession>
<feature type="compositionally biased region" description="Low complexity" evidence="1">
    <location>
        <begin position="139"/>
        <end position="160"/>
    </location>
</feature>